<dbReference type="WBParaSite" id="L893_g13487.t1">
    <property type="protein sequence ID" value="L893_g13487.t1"/>
    <property type="gene ID" value="L893_g13487"/>
</dbReference>
<sequence length="109" mass="12246">MPPPTTPSMLLYFSLQRTAAGGRAFNLAKVHRRFGAKRDGGTTGACTATRGHFVYFALGHRMCFRQSSFCFVRAKLKTNEFGAGRRAAEAKLGLGRWLERDQWKLARLH</sequence>
<reference evidence="2" key="1">
    <citation type="submission" date="2016-11" db="UniProtKB">
        <authorList>
            <consortium name="WormBaseParasite"/>
        </authorList>
    </citation>
    <scope>IDENTIFICATION</scope>
</reference>
<organism evidence="1 2">
    <name type="scientific">Steinernema glaseri</name>
    <dbReference type="NCBI Taxonomy" id="37863"/>
    <lineage>
        <taxon>Eukaryota</taxon>
        <taxon>Metazoa</taxon>
        <taxon>Ecdysozoa</taxon>
        <taxon>Nematoda</taxon>
        <taxon>Chromadorea</taxon>
        <taxon>Rhabditida</taxon>
        <taxon>Tylenchina</taxon>
        <taxon>Panagrolaimomorpha</taxon>
        <taxon>Strongyloidoidea</taxon>
        <taxon>Steinernematidae</taxon>
        <taxon>Steinernema</taxon>
    </lineage>
</organism>
<evidence type="ECO:0000313" key="2">
    <source>
        <dbReference type="WBParaSite" id="L893_g13487.t1"/>
    </source>
</evidence>
<dbReference type="Proteomes" id="UP000095287">
    <property type="component" value="Unplaced"/>
</dbReference>
<keyword evidence="1" id="KW-1185">Reference proteome</keyword>
<evidence type="ECO:0000313" key="1">
    <source>
        <dbReference type="Proteomes" id="UP000095287"/>
    </source>
</evidence>
<dbReference type="AlphaFoldDB" id="A0A1I7Y7C8"/>
<protein>
    <submittedName>
        <fullName evidence="2">Secreted protein</fullName>
    </submittedName>
</protein>
<proteinExistence type="predicted"/>
<name>A0A1I7Y7C8_9BILA</name>
<accession>A0A1I7Y7C8</accession>